<reference evidence="4 5" key="1">
    <citation type="submission" date="2019-11" db="EMBL/GenBank/DDBJ databases">
        <title>Draft Whole-Genome sequence of the marine photosynthetic bacterium Rhodovulum strictum DSM 11289.</title>
        <authorList>
            <person name="Kyndt J.A."/>
            <person name="Meyer T.E."/>
        </authorList>
    </citation>
    <scope>NUCLEOTIDE SEQUENCE [LARGE SCALE GENOMIC DNA]</scope>
    <source>
        <strain evidence="4 5">DSM 11289</strain>
    </source>
</reference>
<name>A0A844BFK5_9RHOB</name>
<dbReference type="GO" id="GO:0000160">
    <property type="term" value="P:phosphorelay signal transduction system"/>
    <property type="evidence" value="ECO:0007669"/>
    <property type="project" value="InterPro"/>
</dbReference>
<dbReference type="PANTHER" id="PTHR43156:SF2">
    <property type="entry name" value="STAGE II SPORULATION PROTEIN E"/>
    <property type="match status" value="1"/>
</dbReference>
<dbReference type="Pfam" id="PF00072">
    <property type="entry name" value="Response_reg"/>
    <property type="match status" value="1"/>
</dbReference>
<dbReference type="PANTHER" id="PTHR43156">
    <property type="entry name" value="STAGE II SPORULATION PROTEIN E-RELATED"/>
    <property type="match status" value="1"/>
</dbReference>
<dbReference type="InterPro" id="IPR036457">
    <property type="entry name" value="PPM-type-like_dom_sf"/>
</dbReference>
<evidence type="ECO:0000256" key="1">
    <source>
        <dbReference type="ARBA" id="ARBA00022801"/>
    </source>
</evidence>
<dbReference type="InterPro" id="IPR011006">
    <property type="entry name" value="CheY-like_superfamily"/>
</dbReference>
<sequence>MPVTIAIEQPDTLPDPPSRVRLVLLVDDSRLQRRILRASLERWGYAVEECGSAEEALGICGDRPVDLIISDWMMPGMNGPEFCRAFRALPRDSYGYFILLTSKSETGEMVHGLDVGADEFLTKPVNANELRARIASGERILRMEHQLRERNRLLSSTLAELRGLYDAIDRDLVEARKLQQSLVRERSRRFGDSAVSLLLRPCGHVGGDLVGFFPAGEGQVGLYSVDVSGHGISSAMITARLAGLLSSTSAEQNLALDEDADGTIRVRPPEEVVEHLNRLFHEELETEHYFTILLAVVSLDSGLVRFVQAGHPYPVIQRADGRVELVGAGGLPVGLIPGASFEAGEVRLAPGDRILLASDGITECPSPSGAQLDDAGLCALMERNAAVRGEAFLEAVMDGLIGFAGRPDLPDDISAVLFEFG</sequence>
<evidence type="ECO:0000313" key="4">
    <source>
        <dbReference type="EMBL" id="MRH19862.1"/>
    </source>
</evidence>
<dbReference type="SMART" id="SM00331">
    <property type="entry name" value="PP2C_SIG"/>
    <property type="match status" value="1"/>
</dbReference>
<dbReference type="InterPro" id="IPR001789">
    <property type="entry name" value="Sig_transdc_resp-reg_receiver"/>
</dbReference>
<evidence type="ECO:0000313" key="5">
    <source>
        <dbReference type="Proteomes" id="UP000466730"/>
    </source>
</evidence>
<evidence type="ECO:0000259" key="3">
    <source>
        <dbReference type="PROSITE" id="PS50110"/>
    </source>
</evidence>
<dbReference type="OrthoDB" id="9811749at2"/>
<keyword evidence="5" id="KW-1185">Reference proteome</keyword>
<dbReference type="Gene3D" id="3.60.40.10">
    <property type="entry name" value="PPM-type phosphatase domain"/>
    <property type="match status" value="1"/>
</dbReference>
<accession>A0A844BFK5</accession>
<dbReference type="Proteomes" id="UP000466730">
    <property type="component" value="Unassembled WGS sequence"/>
</dbReference>
<keyword evidence="2" id="KW-0597">Phosphoprotein</keyword>
<dbReference type="CDD" id="cd17574">
    <property type="entry name" value="REC_OmpR"/>
    <property type="match status" value="1"/>
</dbReference>
<dbReference type="SUPFAM" id="SSF81606">
    <property type="entry name" value="PP2C-like"/>
    <property type="match status" value="1"/>
</dbReference>
<dbReference type="SMART" id="SM00448">
    <property type="entry name" value="REC"/>
    <property type="match status" value="1"/>
</dbReference>
<feature type="modified residue" description="4-aspartylphosphate" evidence="2">
    <location>
        <position position="71"/>
    </location>
</feature>
<dbReference type="Gene3D" id="3.40.50.2300">
    <property type="match status" value="1"/>
</dbReference>
<organism evidence="4 5">
    <name type="scientific">Rhodovulum strictum</name>
    <dbReference type="NCBI Taxonomy" id="58314"/>
    <lineage>
        <taxon>Bacteria</taxon>
        <taxon>Pseudomonadati</taxon>
        <taxon>Pseudomonadota</taxon>
        <taxon>Alphaproteobacteria</taxon>
        <taxon>Rhodobacterales</taxon>
        <taxon>Paracoccaceae</taxon>
        <taxon>Rhodovulum</taxon>
    </lineage>
</organism>
<evidence type="ECO:0000256" key="2">
    <source>
        <dbReference type="PROSITE-ProRule" id="PRU00169"/>
    </source>
</evidence>
<proteinExistence type="predicted"/>
<dbReference type="AlphaFoldDB" id="A0A844BFK5"/>
<dbReference type="Pfam" id="PF07228">
    <property type="entry name" value="SpoIIE"/>
    <property type="match status" value="1"/>
</dbReference>
<gene>
    <name evidence="4" type="ORF">GH815_02555</name>
</gene>
<keyword evidence="1" id="KW-0378">Hydrolase</keyword>
<dbReference type="SUPFAM" id="SSF52172">
    <property type="entry name" value="CheY-like"/>
    <property type="match status" value="1"/>
</dbReference>
<comment type="caution">
    <text evidence="4">The sequence shown here is derived from an EMBL/GenBank/DDBJ whole genome shotgun (WGS) entry which is preliminary data.</text>
</comment>
<dbReference type="PROSITE" id="PS50110">
    <property type="entry name" value="RESPONSE_REGULATORY"/>
    <property type="match status" value="1"/>
</dbReference>
<dbReference type="EMBL" id="WJPO01000002">
    <property type="protein sequence ID" value="MRH19862.1"/>
    <property type="molecule type" value="Genomic_DNA"/>
</dbReference>
<protein>
    <submittedName>
        <fullName evidence="4">SpoIIE family protein phosphatase</fullName>
    </submittedName>
</protein>
<dbReference type="GO" id="GO:0016791">
    <property type="term" value="F:phosphatase activity"/>
    <property type="evidence" value="ECO:0007669"/>
    <property type="project" value="TreeGrafter"/>
</dbReference>
<dbReference type="InterPro" id="IPR001932">
    <property type="entry name" value="PPM-type_phosphatase-like_dom"/>
</dbReference>
<dbReference type="InterPro" id="IPR052016">
    <property type="entry name" value="Bact_Sigma-Reg"/>
</dbReference>
<feature type="domain" description="Response regulatory" evidence="3">
    <location>
        <begin position="22"/>
        <end position="138"/>
    </location>
</feature>